<gene>
    <name evidence="2" type="ORF">MM415B04255_0005</name>
</gene>
<dbReference type="GO" id="GO:0006260">
    <property type="term" value="P:DNA replication"/>
    <property type="evidence" value="ECO:0007669"/>
    <property type="project" value="InterPro"/>
</dbReference>
<dbReference type="NCBIfam" id="TIGR00621">
    <property type="entry name" value="ssb"/>
    <property type="match status" value="1"/>
</dbReference>
<proteinExistence type="inferred from homology"/>
<dbReference type="PANTHER" id="PTHR10302">
    <property type="entry name" value="SINGLE-STRANDED DNA-BINDING PROTEIN"/>
    <property type="match status" value="1"/>
</dbReference>
<dbReference type="SUPFAM" id="SSF50249">
    <property type="entry name" value="Nucleic acid-binding proteins"/>
    <property type="match status" value="1"/>
</dbReference>
<dbReference type="GO" id="GO:0009295">
    <property type="term" value="C:nucleoid"/>
    <property type="evidence" value="ECO:0007669"/>
    <property type="project" value="TreeGrafter"/>
</dbReference>
<protein>
    <submittedName>
        <fullName evidence="2">Putative single-stranded DNA-binding protein</fullName>
    </submittedName>
</protein>
<organism evidence="2">
    <name type="scientific">viral metagenome</name>
    <dbReference type="NCBI Taxonomy" id="1070528"/>
    <lineage>
        <taxon>unclassified sequences</taxon>
        <taxon>metagenomes</taxon>
        <taxon>organismal metagenomes</taxon>
    </lineage>
</organism>
<dbReference type="GO" id="GO:0003697">
    <property type="term" value="F:single-stranded DNA binding"/>
    <property type="evidence" value="ECO:0007669"/>
    <property type="project" value="InterPro"/>
</dbReference>
<dbReference type="PANTHER" id="PTHR10302:SF27">
    <property type="entry name" value="SINGLE-STRANDED DNA-BINDING PROTEIN"/>
    <property type="match status" value="1"/>
</dbReference>
<accession>A0A6M3LJ54</accession>
<reference evidence="2" key="1">
    <citation type="submission" date="2020-03" db="EMBL/GenBank/DDBJ databases">
        <title>The deep terrestrial virosphere.</title>
        <authorList>
            <person name="Holmfeldt K."/>
            <person name="Nilsson E."/>
            <person name="Simone D."/>
            <person name="Lopez-Fernandez M."/>
            <person name="Wu X."/>
            <person name="de Brujin I."/>
            <person name="Lundin D."/>
            <person name="Andersson A."/>
            <person name="Bertilsson S."/>
            <person name="Dopson M."/>
        </authorList>
    </citation>
    <scope>NUCLEOTIDE SEQUENCE</scope>
    <source>
        <strain evidence="2">MM415B04255</strain>
    </source>
</reference>
<name>A0A6M3LJ54_9ZZZZ</name>
<evidence type="ECO:0000256" key="1">
    <source>
        <dbReference type="ARBA" id="ARBA00023125"/>
    </source>
</evidence>
<evidence type="ECO:0000313" key="2">
    <source>
        <dbReference type="EMBL" id="QJA93374.1"/>
    </source>
</evidence>
<dbReference type="AlphaFoldDB" id="A0A6M3LJ54"/>
<dbReference type="Pfam" id="PF00436">
    <property type="entry name" value="SSB"/>
    <property type="match status" value="1"/>
</dbReference>
<dbReference type="PROSITE" id="PS50935">
    <property type="entry name" value="SSB"/>
    <property type="match status" value="1"/>
</dbReference>
<sequence>MSLNKVMVIGNVGKDPEMRFTPSGTPVANFSVATNEGYTDSEGERHEKTEWFNVVCWKKLAETCNQYVYKGMPVFVEGRQQTHSWEAEDGTTKYRTELVASKVEFLGRKADNEGEESQEIAEPDLGF</sequence>
<dbReference type="EMBL" id="MT143144">
    <property type="protein sequence ID" value="QJA93374.1"/>
    <property type="molecule type" value="Genomic_DNA"/>
</dbReference>
<dbReference type="InterPro" id="IPR000424">
    <property type="entry name" value="Primosome_PriB/ssb"/>
</dbReference>
<dbReference type="InterPro" id="IPR011344">
    <property type="entry name" value="ssDNA-bd"/>
</dbReference>
<dbReference type="CDD" id="cd04496">
    <property type="entry name" value="SSB_OBF"/>
    <property type="match status" value="1"/>
</dbReference>
<dbReference type="Gene3D" id="2.40.50.140">
    <property type="entry name" value="Nucleic acid-binding proteins"/>
    <property type="match status" value="1"/>
</dbReference>
<dbReference type="HAMAP" id="MF_00984">
    <property type="entry name" value="SSB"/>
    <property type="match status" value="1"/>
</dbReference>
<dbReference type="PIRSF" id="PIRSF002070">
    <property type="entry name" value="SSB"/>
    <property type="match status" value="1"/>
</dbReference>
<dbReference type="InterPro" id="IPR012340">
    <property type="entry name" value="NA-bd_OB-fold"/>
</dbReference>
<keyword evidence="1 2" id="KW-0238">DNA-binding</keyword>